<accession>A0A8J3DGF4</accession>
<dbReference type="PROSITE" id="PS51494">
    <property type="entry name" value="SPOIVB"/>
    <property type="match status" value="1"/>
</dbReference>
<keyword evidence="3" id="KW-1185">Reference proteome</keyword>
<name>A0A8J3DGF4_9BACT</name>
<evidence type="ECO:0000313" key="2">
    <source>
        <dbReference type="EMBL" id="GHB96983.1"/>
    </source>
</evidence>
<dbReference type="RefSeq" id="WP_189512760.1">
    <property type="nucleotide sequence ID" value="NZ_BMXG01000005.1"/>
</dbReference>
<dbReference type="InterPro" id="IPR008763">
    <property type="entry name" value="Peptidase_S55"/>
</dbReference>
<feature type="domain" description="Peptidase S55" evidence="1">
    <location>
        <begin position="1"/>
        <end position="145"/>
    </location>
</feature>
<dbReference type="AlphaFoldDB" id="A0A8J3DGF4"/>
<proteinExistence type="predicted"/>
<evidence type="ECO:0000313" key="3">
    <source>
        <dbReference type="Proteomes" id="UP000642829"/>
    </source>
</evidence>
<organism evidence="2 3">
    <name type="scientific">Cerasicoccus arenae</name>
    <dbReference type="NCBI Taxonomy" id="424488"/>
    <lineage>
        <taxon>Bacteria</taxon>
        <taxon>Pseudomonadati</taxon>
        <taxon>Verrucomicrobiota</taxon>
        <taxon>Opitutia</taxon>
        <taxon>Puniceicoccales</taxon>
        <taxon>Cerasicoccaceae</taxon>
        <taxon>Cerasicoccus</taxon>
    </lineage>
</organism>
<comment type="caution">
    <text evidence="2">The sequence shown here is derived from an EMBL/GenBank/DDBJ whole genome shotgun (WGS) entry which is preliminary data.</text>
</comment>
<reference evidence="2" key="2">
    <citation type="submission" date="2020-09" db="EMBL/GenBank/DDBJ databases">
        <authorList>
            <person name="Sun Q."/>
            <person name="Kim S."/>
        </authorList>
    </citation>
    <scope>NUCLEOTIDE SEQUENCE</scope>
    <source>
        <strain evidence="2">KCTC 12870</strain>
    </source>
</reference>
<reference evidence="2" key="1">
    <citation type="journal article" date="2014" name="Int. J. Syst. Evol. Microbiol.">
        <title>Complete genome sequence of Corynebacterium casei LMG S-19264T (=DSM 44701T), isolated from a smear-ripened cheese.</title>
        <authorList>
            <consortium name="US DOE Joint Genome Institute (JGI-PGF)"/>
            <person name="Walter F."/>
            <person name="Albersmeier A."/>
            <person name="Kalinowski J."/>
            <person name="Ruckert C."/>
        </authorList>
    </citation>
    <scope>NUCLEOTIDE SEQUENCE</scope>
    <source>
        <strain evidence="2">KCTC 12870</strain>
    </source>
</reference>
<dbReference type="Proteomes" id="UP000642829">
    <property type="component" value="Unassembled WGS sequence"/>
</dbReference>
<dbReference type="EMBL" id="BMXG01000005">
    <property type="protein sequence ID" value="GHB96983.1"/>
    <property type="molecule type" value="Genomic_DNA"/>
</dbReference>
<sequence>MTRAGILTLLSYLTLALVALGKPSARETAILPLSEIKPGMTGTWRTVVSGNEIEEFNLKILGVSQNFAGPNSPVIIAEALDASQILSGPVGGMSGSPCYIDGELIGAYAYGYLWPKEQAIIGITPIEEMLKVFEKGRPDIHAAGGGTPDGSSGAMLIGDLPRPSKRFQAVGETKFGQTSSRAMTDLKPAPTPLLAAGVSAQTIEAFRPYAQAMNLELMSAPVGAATTLTAGDIEPGSPVGGVLLDGDFSVVATGTCTWREGDDFLAFGHPFLKGGAVDIPIAPAEVITVIRSVQRSFKLANVGPIVGSIYQDRLTAVAGEVGRLAQMTDYSVLVTDPSGVTRTYSGRLFQNESMSPYIAVLGLYNSATSTLETAENLTYHLTVHADFDGYAPLEWTRTAAGSGQLLGAVFEVWDMLGMLVENPFEPTNLKSLRFELKMTDLREATSMDRLQILSGPAKSGQPVELAIRLKGFRDASARELVKAPIPSGSSGQTLSLFVGDASAADRIDDGYSPTVSTFGEILDYFRTRRDNQRLYVKLLRPASGVRARGQSLNDLPPSARSLLDSPQTVEPLADTREITLWETSIETAGAFTGSHRFRLPVEE</sequence>
<gene>
    <name evidence="2" type="ORF">GCM10007047_11200</name>
</gene>
<evidence type="ECO:0000259" key="1">
    <source>
        <dbReference type="PROSITE" id="PS51494"/>
    </source>
</evidence>
<protein>
    <recommendedName>
        <fullName evidence="1">Peptidase S55 domain-containing protein</fullName>
    </recommendedName>
</protein>